<organism evidence="1 2">
    <name type="scientific">Rhizopogon vinicolor AM-OR11-026</name>
    <dbReference type="NCBI Taxonomy" id="1314800"/>
    <lineage>
        <taxon>Eukaryota</taxon>
        <taxon>Fungi</taxon>
        <taxon>Dikarya</taxon>
        <taxon>Basidiomycota</taxon>
        <taxon>Agaricomycotina</taxon>
        <taxon>Agaricomycetes</taxon>
        <taxon>Agaricomycetidae</taxon>
        <taxon>Boletales</taxon>
        <taxon>Suillineae</taxon>
        <taxon>Rhizopogonaceae</taxon>
        <taxon>Rhizopogon</taxon>
    </lineage>
</organism>
<sequence length="81" mass="8271">MIMSTTTTPTAIPAPPQVSTISLIYGPQTVADSVQCAVFGDYNNGNPFAYTCNSNSIAAVIAVCSCPTCCAIYGGAEVVCN</sequence>
<proteinExistence type="predicted"/>
<reference evidence="1 2" key="1">
    <citation type="submission" date="2016-06" db="EMBL/GenBank/DDBJ databases">
        <title>Comparative genomics of the ectomycorrhizal sister species Rhizopogon vinicolor and Rhizopogon vesiculosus (Basidiomycota: Boletales) reveals a divergence of the mating type B locus.</title>
        <authorList>
            <consortium name="DOE Joint Genome Institute"/>
            <person name="Mujic A.B."/>
            <person name="Kuo A."/>
            <person name="Tritt A."/>
            <person name="Lipzen A."/>
            <person name="Chen C."/>
            <person name="Johnson J."/>
            <person name="Sharma A."/>
            <person name="Barry K."/>
            <person name="Grigoriev I.V."/>
            <person name="Spatafora J.W."/>
        </authorList>
    </citation>
    <scope>NUCLEOTIDE SEQUENCE [LARGE SCALE GENOMIC DNA]</scope>
    <source>
        <strain evidence="1 2">AM-OR11-026</strain>
    </source>
</reference>
<keyword evidence="2" id="KW-1185">Reference proteome</keyword>
<evidence type="ECO:0000313" key="2">
    <source>
        <dbReference type="Proteomes" id="UP000092154"/>
    </source>
</evidence>
<protein>
    <submittedName>
        <fullName evidence="1">Uncharacterized protein</fullName>
    </submittedName>
</protein>
<dbReference type="AlphaFoldDB" id="A0A1B7MLB2"/>
<evidence type="ECO:0000313" key="1">
    <source>
        <dbReference type="EMBL" id="OAX33369.1"/>
    </source>
</evidence>
<name>A0A1B7MLB2_9AGAM</name>
<dbReference type="Proteomes" id="UP000092154">
    <property type="component" value="Unassembled WGS sequence"/>
</dbReference>
<gene>
    <name evidence="1" type="ORF">K503DRAFT_775671</name>
</gene>
<dbReference type="InParanoid" id="A0A1B7MLB2"/>
<accession>A0A1B7MLB2</accession>
<dbReference type="EMBL" id="KV448781">
    <property type="protein sequence ID" value="OAX33369.1"/>
    <property type="molecule type" value="Genomic_DNA"/>
</dbReference>